<protein>
    <submittedName>
        <fullName evidence="1">Uncharacterized protein</fullName>
    </submittedName>
</protein>
<evidence type="ECO:0000313" key="1">
    <source>
        <dbReference type="EMBL" id="AZP04121.1"/>
    </source>
</evidence>
<name>A0A3Q9BLP5_9LACT</name>
<dbReference type="KEGG" id="jeh:EJN90_05245"/>
<proteinExistence type="predicted"/>
<keyword evidence="2" id="KW-1185">Reference proteome</keyword>
<dbReference type="OrthoDB" id="2924046at2"/>
<dbReference type="EMBL" id="CP034465">
    <property type="protein sequence ID" value="AZP04121.1"/>
    <property type="molecule type" value="Genomic_DNA"/>
</dbReference>
<gene>
    <name evidence="1" type="ORF">EJN90_05245</name>
</gene>
<organism evidence="1 2">
    <name type="scientific">Jeotgalibaca ciconiae</name>
    <dbReference type="NCBI Taxonomy" id="2496265"/>
    <lineage>
        <taxon>Bacteria</taxon>
        <taxon>Bacillati</taxon>
        <taxon>Bacillota</taxon>
        <taxon>Bacilli</taxon>
        <taxon>Lactobacillales</taxon>
        <taxon>Carnobacteriaceae</taxon>
        <taxon>Jeotgalibaca</taxon>
    </lineage>
</organism>
<accession>A0A3Q9BLP5</accession>
<reference evidence="2" key="1">
    <citation type="submission" date="2018-12" db="EMBL/GenBank/DDBJ databases">
        <title>Complete genome sequencing of Jeotgalibaca sp. H21T32.</title>
        <authorList>
            <person name="Bae J.-W."/>
            <person name="Lee S.-Y."/>
        </authorList>
    </citation>
    <scope>NUCLEOTIDE SEQUENCE [LARGE SCALE GENOMIC DNA]</scope>
    <source>
        <strain evidence="2">H21T32</strain>
    </source>
</reference>
<dbReference type="Proteomes" id="UP000273326">
    <property type="component" value="Chromosome"/>
</dbReference>
<evidence type="ECO:0000313" key="2">
    <source>
        <dbReference type="Proteomes" id="UP000273326"/>
    </source>
</evidence>
<dbReference type="AlphaFoldDB" id="A0A3Q9BLP5"/>
<sequence>MEEHMKKLYLDCTGLSGAIGVSVPDAEIALAGTTIHSLSVRDRNEEYQRFADDYDIHFIFEDAIPEISFYSVPSLEILANDSKEGFIARTNDEAVLYINQNLDCFLIANSWEEFLENKLSWQSNMTPYNGLTFYQSKEDAEKDLDFIDLRELEIK</sequence>